<keyword evidence="1 2" id="KW-0456">Lyase</keyword>
<keyword evidence="3" id="KW-0472">Membrane</keyword>
<dbReference type="EMBL" id="QICS01000007">
    <property type="protein sequence ID" value="PXV89129.1"/>
    <property type="molecule type" value="Genomic_DNA"/>
</dbReference>
<evidence type="ECO:0000313" key="5">
    <source>
        <dbReference type="EMBL" id="PXV89129.1"/>
    </source>
</evidence>
<dbReference type="PANTHER" id="PTHR31683">
    <property type="entry name" value="PECTATE LYASE 18-RELATED"/>
    <property type="match status" value="1"/>
</dbReference>
<dbReference type="SMART" id="SM00656">
    <property type="entry name" value="Amb_all"/>
    <property type="match status" value="1"/>
</dbReference>
<dbReference type="InterPro" id="IPR002022">
    <property type="entry name" value="Pec_lyase"/>
</dbReference>
<dbReference type="InterPro" id="IPR045032">
    <property type="entry name" value="PEL"/>
</dbReference>
<dbReference type="Pfam" id="PF00544">
    <property type="entry name" value="Pectate_lyase_4"/>
    <property type="match status" value="1"/>
</dbReference>
<evidence type="ECO:0000256" key="1">
    <source>
        <dbReference type="ARBA" id="ARBA00023239"/>
    </source>
</evidence>
<evidence type="ECO:0000259" key="4">
    <source>
        <dbReference type="SMART" id="SM00656"/>
    </source>
</evidence>
<dbReference type="PANTHER" id="PTHR31683:SF18">
    <property type="entry name" value="PECTATE LYASE 21-RELATED"/>
    <property type="match status" value="1"/>
</dbReference>
<dbReference type="SUPFAM" id="SSF51126">
    <property type="entry name" value="Pectin lyase-like"/>
    <property type="match status" value="1"/>
</dbReference>
<reference evidence="5 6" key="1">
    <citation type="submission" date="2018-05" db="EMBL/GenBank/DDBJ databases">
        <title>Genomic Encyclopedia of Type Strains, Phase IV (KMG-IV): sequencing the most valuable type-strain genomes for metagenomic binning, comparative biology and taxonomic classification.</title>
        <authorList>
            <person name="Goeker M."/>
        </authorList>
    </citation>
    <scope>NUCLEOTIDE SEQUENCE [LARGE SCALE GENOMIC DNA]</scope>
    <source>
        <strain evidence="5 6">DSM 28816</strain>
    </source>
</reference>
<keyword evidence="2" id="KW-0624">Polysaccharide degradation</keyword>
<protein>
    <submittedName>
        <fullName evidence="5">Pectate lyase</fullName>
    </submittedName>
</protein>
<keyword evidence="3" id="KW-1133">Transmembrane helix</keyword>
<comment type="subcellular location">
    <subcellularLocation>
        <location evidence="2">Secreted</location>
    </subcellularLocation>
</comment>
<dbReference type="Gene3D" id="2.160.20.10">
    <property type="entry name" value="Single-stranded right-handed beta-helix, Pectin lyase-like"/>
    <property type="match status" value="1"/>
</dbReference>
<dbReference type="InterPro" id="IPR012334">
    <property type="entry name" value="Pectin_lyas_fold"/>
</dbReference>
<feature type="transmembrane region" description="Helical" evidence="3">
    <location>
        <begin position="12"/>
        <end position="33"/>
    </location>
</feature>
<dbReference type="GO" id="GO:0030570">
    <property type="term" value="F:pectate lyase activity"/>
    <property type="evidence" value="ECO:0007669"/>
    <property type="project" value="InterPro"/>
</dbReference>
<evidence type="ECO:0000256" key="2">
    <source>
        <dbReference type="RuleBase" id="RU361173"/>
    </source>
</evidence>
<evidence type="ECO:0000256" key="3">
    <source>
        <dbReference type="SAM" id="Phobius"/>
    </source>
</evidence>
<feature type="domain" description="Pectate lyase" evidence="4">
    <location>
        <begin position="206"/>
        <end position="407"/>
    </location>
</feature>
<name>A0A318ER56_9FIRM</name>
<sequence>MIKIFSKLSSKIIICSLIFAMIIGFFIDTTSYASGISITNCGGWFESAYVEWTDVNNSVGYNVYVKPANSADSAYVQIDNELIRKYPSYQRADAVGLAAGTYVMKVECLFSNGSTVCAVSNKITVSENDRSGFAFAQDSTYKTGSGAYNDDGTLRSNAKVIYVTPDTAKSVTLDVIINSKGKVQTAVGIGQILTLRQKGYDTTPLAIRFIGKVTDSNMSGQLNSNGYLQVKGKSSYKEMNMTIEGIGEDATAYGWGFLIRNSGNVEIRNIGVMYFPDDGISLDTDNCNIWVHNNDIFYGQKGSDADQVKGDGSADVKGASTYVSLSYNHFWDSGKCSLCGMSDSTEFFVTYHHNWYDHSDSRHPRIRVASVHIYNNYFDGNAKYGVGTTKGSSAFVEANYFRNCKYPMMSSLQGTDTFGTGTFSKENGGMIKAFNNKIEGAKSLIYANSDAGTTIANATSFDAYLAVSRSETVPSSYKTIAGSTVYNNFDTNKDLGVSQSDIDSVNNVAAIVTASAGRMNQGDFTWQFNNAVDDESSDVNAALMAKIASYTSQLVSIGGK</sequence>
<dbReference type="Proteomes" id="UP000247523">
    <property type="component" value="Unassembled WGS sequence"/>
</dbReference>
<accession>A0A318ER56</accession>
<keyword evidence="3" id="KW-0812">Transmembrane</keyword>
<dbReference type="AlphaFoldDB" id="A0A318ER56"/>
<keyword evidence="2" id="KW-0964">Secreted</keyword>
<dbReference type="RefSeq" id="WP_110291288.1">
    <property type="nucleotide sequence ID" value="NZ_QICS01000007.1"/>
</dbReference>
<dbReference type="GO" id="GO:0005576">
    <property type="term" value="C:extracellular region"/>
    <property type="evidence" value="ECO:0007669"/>
    <property type="project" value="UniProtKB-SubCell"/>
</dbReference>
<evidence type="ECO:0000313" key="6">
    <source>
        <dbReference type="Proteomes" id="UP000247523"/>
    </source>
</evidence>
<dbReference type="GO" id="GO:0000272">
    <property type="term" value="P:polysaccharide catabolic process"/>
    <property type="evidence" value="ECO:0007669"/>
    <property type="project" value="UniProtKB-KW"/>
</dbReference>
<comment type="caution">
    <text evidence="5">The sequence shown here is derived from an EMBL/GenBank/DDBJ whole genome shotgun (WGS) entry which is preliminary data.</text>
</comment>
<organism evidence="5 6">
    <name type="scientific">Lachnotalea glycerini</name>
    <dbReference type="NCBI Taxonomy" id="1763509"/>
    <lineage>
        <taxon>Bacteria</taxon>
        <taxon>Bacillati</taxon>
        <taxon>Bacillota</taxon>
        <taxon>Clostridia</taxon>
        <taxon>Lachnospirales</taxon>
        <taxon>Lachnospiraceae</taxon>
        <taxon>Lachnotalea</taxon>
    </lineage>
</organism>
<gene>
    <name evidence="5" type="ORF">C8E03_107106</name>
</gene>
<keyword evidence="2" id="KW-0119">Carbohydrate metabolism</keyword>
<proteinExistence type="inferred from homology"/>
<dbReference type="InterPro" id="IPR011050">
    <property type="entry name" value="Pectin_lyase_fold/virulence"/>
</dbReference>
<comment type="similarity">
    <text evidence="2">Belongs to the polysaccharide lyase 1 family.</text>
</comment>